<dbReference type="Pfam" id="PF08543">
    <property type="entry name" value="Phos_pyr_kin"/>
    <property type="match status" value="1"/>
</dbReference>
<dbReference type="InterPro" id="IPR029056">
    <property type="entry name" value="Ribokinase-like"/>
</dbReference>
<evidence type="ECO:0000256" key="8">
    <source>
        <dbReference type="ARBA" id="ARBA00022842"/>
    </source>
</evidence>
<protein>
    <recommendedName>
        <fullName evidence="2">pyridoxal kinase</fullName>
        <ecNumber evidence="2">2.7.1.35</ecNumber>
    </recommendedName>
    <alternativeName>
        <fullName evidence="10">PN/PL/PM kinase</fullName>
    </alternativeName>
    <alternativeName>
        <fullName evidence="11">Pyridoxal kinase</fullName>
    </alternativeName>
    <alternativeName>
        <fullName evidence="9">Pyridoxamine kinase</fullName>
    </alternativeName>
    <alternativeName>
        <fullName evidence="12">Vitamin B6 kinase</fullName>
    </alternativeName>
</protein>
<evidence type="ECO:0000256" key="4">
    <source>
        <dbReference type="ARBA" id="ARBA00022723"/>
    </source>
</evidence>
<dbReference type="GO" id="GO:0009228">
    <property type="term" value="P:thiamine biosynthetic process"/>
    <property type="evidence" value="ECO:0007669"/>
    <property type="project" value="InterPro"/>
</dbReference>
<dbReference type="PANTHER" id="PTHR20858">
    <property type="entry name" value="PHOSPHOMETHYLPYRIMIDINE KINASE"/>
    <property type="match status" value="1"/>
</dbReference>
<proteinExistence type="inferred from homology"/>
<dbReference type="InterPro" id="IPR013749">
    <property type="entry name" value="PM/HMP-P_kinase-1"/>
</dbReference>
<evidence type="ECO:0000256" key="3">
    <source>
        <dbReference type="ARBA" id="ARBA00022679"/>
    </source>
</evidence>
<keyword evidence="16" id="KW-1185">Reference proteome</keyword>
<name>A0A4S3BAK2_9ENTE</name>
<comment type="similarity">
    <text evidence="1">Belongs to the ThiD family.</text>
</comment>
<accession>A0A4S3BAK2</accession>
<evidence type="ECO:0000256" key="10">
    <source>
        <dbReference type="ARBA" id="ARBA00042348"/>
    </source>
</evidence>
<dbReference type="EMBL" id="SDGV01000001">
    <property type="protein sequence ID" value="THB62385.1"/>
    <property type="molecule type" value="Genomic_DNA"/>
</dbReference>
<evidence type="ECO:0000256" key="13">
    <source>
        <dbReference type="ARBA" id="ARBA00049293"/>
    </source>
</evidence>
<dbReference type="GO" id="GO:0008902">
    <property type="term" value="F:hydroxymethylpyrimidine kinase activity"/>
    <property type="evidence" value="ECO:0007669"/>
    <property type="project" value="TreeGrafter"/>
</dbReference>
<dbReference type="InterPro" id="IPR004399">
    <property type="entry name" value="HMP/HMP-P_kinase_dom"/>
</dbReference>
<evidence type="ECO:0000256" key="12">
    <source>
        <dbReference type="ARBA" id="ARBA00042531"/>
    </source>
</evidence>
<dbReference type="CDD" id="cd01169">
    <property type="entry name" value="HMPP_kinase"/>
    <property type="match status" value="1"/>
</dbReference>
<reference evidence="15 16" key="1">
    <citation type="submission" date="2019-01" db="EMBL/GenBank/DDBJ databases">
        <title>Vagococcus silagei sp. nov. isolated from brewer's grain.</title>
        <authorList>
            <person name="Guu J.-R."/>
        </authorList>
    </citation>
    <scope>NUCLEOTIDE SEQUENCE [LARGE SCALE GENOMIC DNA]</scope>
    <source>
        <strain evidence="15 16">2B-2</strain>
    </source>
</reference>
<keyword evidence="3" id="KW-0808">Transferase</keyword>
<dbReference type="Gene3D" id="3.40.1190.20">
    <property type="match status" value="1"/>
</dbReference>
<evidence type="ECO:0000259" key="14">
    <source>
        <dbReference type="Pfam" id="PF08543"/>
    </source>
</evidence>
<dbReference type="SUPFAM" id="SSF53613">
    <property type="entry name" value="Ribokinase-like"/>
    <property type="match status" value="1"/>
</dbReference>
<evidence type="ECO:0000256" key="5">
    <source>
        <dbReference type="ARBA" id="ARBA00022741"/>
    </source>
</evidence>
<keyword evidence="6 15" id="KW-0418">Kinase</keyword>
<organism evidence="15 16">
    <name type="scientific">Vagococcus silagei</name>
    <dbReference type="NCBI Taxonomy" id="2508885"/>
    <lineage>
        <taxon>Bacteria</taxon>
        <taxon>Bacillati</taxon>
        <taxon>Bacillota</taxon>
        <taxon>Bacilli</taxon>
        <taxon>Lactobacillales</taxon>
        <taxon>Enterococcaceae</taxon>
        <taxon>Vagococcus</taxon>
    </lineage>
</organism>
<dbReference type="OrthoDB" id="9810880at2"/>
<sequence>MIHLTKLDQLLRREKRNNVKPALIIAGSDTLSGGGLQADVRTFQRFGITSHQLLTCIVTMNPQNEHISIFELSEKEISTQLGILKTVGTYGGVKVGMLANLKVAHLIKDFLKTEGSDKPLVIDPVLALKESGFETSETIIQFFKDELIPLATIITPNLHEAELLSGISPIDTVAKMKQAACRLKELGTKSVVIKGGLRFPGMEAVDLFYDGIEFLEFRESKLATSTNNGAGCTFASAITCYLMMGHSLPDSVKQAKAFVYLAIENGIAFLPNLGNVWQGFRESE</sequence>
<evidence type="ECO:0000256" key="1">
    <source>
        <dbReference type="ARBA" id="ARBA00009879"/>
    </source>
</evidence>
<evidence type="ECO:0000256" key="2">
    <source>
        <dbReference type="ARBA" id="ARBA00012104"/>
    </source>
</evidence>
<dbReference type="Proteomes" id="UP000310506">
    <property type="component" value="Unassembled WGS sequence"/>
</dbReference>
<keyword evidence="5" id="KW-0547">Nucleotide-binding</keyword>
<dbReference type="GO" id="GO:0046872">
    <property type="term" value="F:metal ion binding"/>
    <property type="evidence" value="ECO:0007669"/>
    <property type="project" value="UniProtKB-KW"/>
</dbReference>
<dbReference type="GO" id="GO:0008972">
    <property type="term" value="F:phosphomethylpyrimidine kinase activity"/>
    <property type="evidence" value="ECO:0007669"/>
    <property type="project" value="InterPro"/>
</dbReference>
<evidence type="ECO:0000256" key="6">
    <source>
        <dbReference type="ARBA" id="ARBA00022777"/>
    </source>
</evidence>
<dbReference type="EC" id="2.7.1.35" evidence="2"/>
<evidence type="ECO:0000313" key="15">
    <source>
        <dbReference type="EMBL" id="THB62385.1"/>
    </source>
</evidence>
<feature type="domain" description="Pyridoxamine kinase/Phosphomethylpyrimidine kinase" evidence="14">
    <location>
        <begin position="29"/>
        <end position="271"/>
    </location>
</feature>
<evidence type="ECO:0000313" key="16">
    <source>
        <dbReference type="Proteomes" id="UP000310506"/>
    </source>
</evidence>
<dbReference type="GO" id="GO:0005829">
    <property type="term" value="C:cytosol"/>
    <property type="evidence" value="ECO:0007669"/>
    <property type="project" value="TreeGrafter"/>
</dbReference>
<comment type="catalytic activity">
    <reaction evidence="13">
        <text>pyridoxal + ATP = pyridoxal 5'-phosphate + ADP + H(+)</text>
        <dbReference type="Rhea" id="RHEA:10224"/>
        <dbReference type="ChEBI" id="CHEBI:15378"/>
        <dbReference type="ChEBI" id="CHEBI:17310"/>
        <dbReference type="ChEBI" id="CHEBI:30616"/>
        <dbReference type="ChEBI" id="CHEBI:456216"/>
        <dbReference type="ChEBI" id="CHEBI:597326"/>
        <dbReference type="EC" id="2.7.1.35"/>
    </reaction>
</comment>
<evidence type="ECO:0000256" key="11">
    <source>
        <dbReference type="ARBA" id="ARBA00042396"/>
    </source>
</evidence>
<dbReference type="GO" id="GO:0008478">
    <property type="term" value="F:pyridoxal kinase activity"/>
    <property type="evidence" value="ECO:0007669"/>
    <property type="project" value="UniProtKB-EC"/>
</dbReference>
<dbReference type="AlphaFoldDB" id="A0A4S3BAK2"/>
<dbReference type="GO" id="GO:0005524">
    <property type="term" value="F:ATP binding"/>
    <property type="evidence" value="ECO:0007669"/>
    <property type="project" value="UniProtKB-KW"/>
</dbReference>
<evidence type="ECO:0000256" key="7">
    <source>
        <dbReference type="ARBA" id="ARBA00022840"/>
    </source>
</evidence>
<comment type="caution">
    <text evidence="15">The sequence shown here is derived from an EMBL/GenBank/DDBJ whole genome shotgun (WGS) entry which is preliminary data.</text>
</comment>
<dbReference type="PANTHER" id="PTHR20858:SF19">
    <property type="entry name" value="PYRIDOXINE KINASE"/>
    <property type="match status" value="1"/>
</dbReference>
<keyword evidence="7" id="KW-0067">ATP-binding</keyword>
<keyword evidence="8" id="KW-0460">Magnesium</keyword>
<gene>
    <name evidence="15" type="ORF">ESZ54_00805</name>
</gene>
<evidence type="ECO:0000256" key="9">
    <source>
        <dbReference type="ARBA" id="ARBA00042307"/>
    </source>
</evidence>
<keyword evidence="4" id="KW-0479">Metal-binding</keyword>